<gene>
    <name evidence="3" type="ORF">MMSR116_09420</name>
</gene>
<evidence type="ECO:0000256" key="1">
    <source>
        <dbReference type="SAM" id="MobiDB-lite"/>
    </source>
</evidence>
<dbReference type="OrthoDB" id="7999094at2"/>
<evidence type="ECO:0000313" key="4">
    <source>
        <dbReference type="Proteomes" id="UP000012488"/>
    </source>
</evidence>
<reference evidence="3 4" key="2">
    <citation type="journal article" date="2013" name="Genome Announc.">
        <title>Draft Genome Sequence of Methylobacterium mesophilicum Strain SR1.6/6, Isolated from Citrus sinensis.</title>
        <authorList>
            <person name="Marinho Almeida D."/>
            <person name="Dini-Andreote F."/>
            <person name="Camargo Neves A.A."/>
            <person name="Juca Ramos R.T."/>
            <person name="Andreote F.D."/>
            <person name="Carneiro A.R."/>
            <person name="Oliveira de Souza Lima A."/>
            <person name="Caracciolo Gomes de Sa P.H."/>
            <person name="Ribeiro Barbosa M.S."/>
            <person name="Araujo W.L."/>
            <person name="Silva A."/>
        </authorList>
    </citation>
    <scope>NUCLEOTIDE SEQUENCE [LARGE SCALE GENOMIC DNA]</scope>
    <source>
        <strain evidence="3 4">SR1.6/6</strain>
    </source>
</reference>
<name>A0A6B9FHD8_9HYPH</name>
<evidence type="ECO:0000256" key="2">
    <source>
        <dbReference type="SAM" id="SignalP"/>
    </source>
</evidence>
<dbReference type="Proteomes" id="UP000012488">
    <property type="component" value="Chromosome"/>
</dbReference>
<dbReference type="RefSeq" id="WP_010684852.1">
    <property type="nucleotide sequence ID" value="NZ_CP043538.1"/>
</dbReference>
<organism evidence="3 4">
    <name type="scientific">Methylobacterium mesophilicum SR1.6/6</name>
    <dbReference type="NCBI Taxonomy" id="908290"/>
    <lineage>
        <taxon>Bacteria</taxon>
        <taxon>Pseudomonadati</taxon>
        <taxon>Pseudomonadota</taxon>
        <taxon>Alphaproteobacteria</taxon>
        <taxon>Hyphomicrobiales</taxon>
        <taxon>Methylobacteriaceae</taxon>
        <taxon>Methylobacterium</taxon>
    </lineage>
</organism>
<feature type="chain" id="PRO_5025378519" evidence="2">
    <location>
        <begin position="24"/>
        <end position="67"/>
    </location>
</feature>
<protein>
    <submittedName>
        <fullName evidence="3">Uncharacterized protein</fullName>
    </submittedName>
</protein>
<dbReference type="AlphaFoldDB" id="A0A6B9FHD8"/>
<proteinExistence type="predicted"/>
<reference evidence="3 4" key="1">
    <citation type="journal article" date="2012" name="Genet. Mol. Biol.">
        <title>Analysis of 16S rRNA and mxaF genes revealing insights into Methylobacterium niche-specific plant association.</title>
        <authorList>
            <person name="Dourado M.N."/>
            <person name="Andreote F.D."/>
            <person name="Dini-Andreote F."/>
            <person name="Conti R."/>
            <person name="Araujo J.M."/>
            <person name="Araujo W.L."/>
        </authorList>
    </citation>
    <scope>NUCLEOTIDE SEQUENCE [LARGE SCALE GENOMIC DNA]</scope>
    <source>
        <strain evidence="3 4">SR1.6/6</strain>
    </source>
</reference>
<dbReference type="KEGG" id="mmes:MMSR116_09420"/>
<accession>A0A6B9FHD8</accession>
<feature type="region of interest" description="Disordered" evidence="1">
    <location>
        <begin position="48"/>
        <end position="67"/>
    </location>
</feature>
<feature type="compositionally biased region" description="Basic and acidic residues" evidence="1">
    <location>
        <begin position="48"/>
        <end position="57"/>
    </location>
</feature>
<keyword evidence="2" id="KW-0732">Signal</keyword>
<dbReference type="EMBL" id="CP043538">
    <property type="protein sequence ID" value="QGY02073.1"/>
    <property type="molecule type" value="Genomic_DNA"/>
</dbReference>
<sequence length="67" mass="7605">MLKKTTRAALCLATLWAVTPALAAPNGMPQGKRDRMSMKDTRHAIAMQRKENREANRNVDSLIKNRR</sequence>
<evidence type="ECO:0000313" key="3">
    <source>
        <dbReference type="EMBL" id="QGY02073.1"/>
    </source>
</evidence>
<feature type="signal peptide" evidence="2">
    <location>
        <begin position="1"/>
        <end position="23"/>
    </location>
</feature>